<protein>
    <recommendedName>
        <fullName evidence="3">Transposase</fullName>
    </recommendedName>
</protein>
<gene>
    <name evidence="1" type="ORF">GCM10010151_26800</name>
</gene>
<dbReference type="Proteomes" id="UP001501822">
    <property type="component" value="Unassembled WGS sequence"/>
</dbReference>
<evidence type="ECO:0000313" key="1">
    <source>
        <dbReference type="EMBL" id="GAA0335731.1"/>
    </source>
</evidence>
<accession>A0ABN0WFF0</accession>
<proteinExistence type="predicted"/>
<evidence type="ECO:0008006" key="3">
    <source>
        <dbReference type="Google" id="ProtNLM"/>
    </source>
</evidence>
<reference evidence="1 2" key="1">
    <citation type="journal article" date="2019" name="Int. J. Syst. Evol. Microbiol.">
        <title>The Global Catalogue of Microorganisms (GCM) 10K type strain sequencing project: providing services to taxonomists for standard genome sequencing and annotation.</title>
        <authorList>
            <consortium name="The Broad Institute Genomics Platform"/>
            <consortium name="The Broad Institute Genome Sequencing Center for Infectious Disease"/>
            <person name="Wu L."/>
            <person name="Ma J."/>
        </authorList>
    </citation>
    <scope>NUCLEOTIDE SEQUENCE [LARGE SCALE GENOMIC DNA]</scope>
    <source>
        <strain evidence="1 2">JCM 3146</strain>
    </source>
</reference>
<keyword evidence="2" id="KW-1185">Reference proteome</keyword>
<dbReference type="EMBL" id="BAAABM010000016">
    <property type="protein sequence ID" value="GAA0335731.1"/>
    <property type="molecule type" value="Genomic_DNA"/>
</dbReference>
<organism evidence="1 2">
    <name type="scientific">Actinoallomurus spadix</name>
    <dbReference type="NCBI Taxonomy" id="79912"/>
    <lineage>
        <taxon>Bacteria</taxon>
        <taxon>Bacillati</taxon>
        <taxon>Actinomycetota</taxon>
        <taxon>Actinomycetes</taxon>
        <taxon>Streptosporangiales</taxon>
        <taxon>Thermomonosporaceae</taxon>
        <taxon>Actinoallomurus</taxon>
    </lineage>
</organism>
<sequence>MRLQEWPAVILYIKSSKMLNVGEFVVDAQRVKKSSGIAFGCFEAILKIRDVGFDAFIRRACIPKAPAILI</sequence>
<comment type="caution">
    <text evidence="1">The sequence shown here is derived from an EMBL/GenBank/DDBJ whole genome shotgun (WGS) entry which is preliminary data.</text>
</comment>
<name>A0ABN0WFF0_9ACTN</name>
<evidence type="ECO:0000313" key="2">
    <source>
        <dbReference type="Proteomes" id="UP001501822"/>
    </source>
</evidence>